<dbReference type="GO" id="GO:0071555">
    <property type="term" value="P:cell wall organization"/>
    <property type="evidence" value="ECO:0007669"/>
    <property type="project" value="UniProtKB-KW"/>
</dbReference>
<dbReference type="GO" id="GO:0005886">
    <property type="term" value="C:plasma membrane"/>
    <property type="evidence" value="ECO:0007669"/>
    <property type="project" value="UniProtKB-SubCell"/>
</dbReference>
<keyword evidence="9 14" id="KW-1133">Transmembrane helix</keyword>
<organism evidence="16 17">
    <name type="scientific">Phtheirospermum japonicum</name>
    <dbReference type="NCBI Taxonomy" id="374723"/>
    <lineage>
        <taxon>Eukaryota</taxon>
        <taxon>Viridiplantae</taxon>
        <taxon>Streptophyta</taxon>
        <taxon>Embryophyta</taxon>
        <taxon>Tracheophyta</taxon>
        <taxon>Spermatophyta</taxon>
        <taxon>Magnoliopsida</taxon>
        <taxon>eudicotyledons</taxon>
        <taxon>Gunneridae</taxon>
        <taxon>Pentapetalae</taxon>
        <taxon>asterids</taxon>
        <taxon>lamiids</taxon>
        <taxon>Lamiales</taxon>
        <taxon>Orobanchaceae</taxon>
        <taxon>Orobanchaceae incertae sedis</taxon>
        <taxon>Phtheirospermum</taxon>
    </lineage>
</organism>
<keyword evidence="10 14" id="KW-0472">Membrane</keyword>
<dbReference type="GO" id="GO:0003843">
    <property type="term" value="F:1,3-beta-D-glucan synthase activity"/>
    <property type="evidence" value="ECO:0007669"/>
    <property type="project" value="UniProtKB-EC"/>
</dbReference>
<evidence type="ECO:0000313" key="16">
    <source>
        <dbReference type="EMBL" id="GFP93224.1"/>
    </source>
</evidence>
<dbReference type="OrthoDB" id="1880850at2759"/>
<feature type="transmembrane region" description="Helical" evidence="14">
    <location>
        <begin position="629"/>
        <end position="648"/>
    </location>
</feature>
<accession>A0A830C9W8</accession>
<feature type="transmembrane region" description="Helical" evidence="14">
    <location>
        <begin position="498"/>
        <end position="519"/>
    </location>
</feature>
<dbReference type="SMART" id="SM01205">
    <property type="entry name" value="FKS1_dom1"/>
    <property type="match status" value="1"/>
</dbReference>
<evidence type="ECO:0000256" key="8">
    <source>
        <dbReference type="ARBA" id="ARBA00022960"/>
    </source>
</evidence>
<feature type="transmembrane region" description="Helical" evidence="14">
    <location>
        <begin position="1444"/>
        <end position="1464"/>
    </location>
</feature>
<feature type="transmembrane region" description="Helical" evidence="14">
    <location>
        <begin position="558"/>
        <end position="579"/>
    </location>
</feature>
<evidence type="ECO:0000256" key="6">
    <source>
        <dbReference type="ARBA" id="ARBA00022679"/>
    </source>
</evidence>
<dbReference type="EC" id="2.4.1.34" evidence="3"/>
<dbReference type="Gene3D" id="1.25.40.270">
    <property type="entry name" value="Vacuolar protein sorting-associated protein vta1"/>
    <property type="match status" value="1"/>
</dbReference>
<evidence type="ECO:0000256" key="5">
    <source>
        <dbReference type="ARBA" id="ARBA00022676"/>
    </source>
</evidence>
<feature type="transmembrane region" description="Helical" evidence="14">
    <location>
        <begin position="411"/>
        <end position="432"/>
    </location>
</feature>
<dbReference type="EMBL" id="BMAC01000306">
    <property type="protein sequence ID" value="GFP93224.1"/>
    <property type="molecule type" value="Genomic_DNA"/>
</dbReference>
<keyword evidence="5" id="KW-0328">Glycosyltransferase</keyword>
<proteinExistence type="inferred from homology"/>
<protein>
    <recommendedName>
        <fullName evidence="12">1,3-beta-glucan synthase</fullName>
        <ecNumber evidence="3">2.4.1.34</ecNumber>
    </recommendedName>
    <alternativeName>
        <fullName evidence="12">1,3-beta-glucan synthase</fullName>
    </alternativeName>
</protein>
<dbReference type="GO" id="GO:0000148">
    <property type="term" value="C:1,3-beta-D-glucan synthase complex"/>
    <property type="evidence" value="ECO:0007669"/>
    <property type="project" value="InterPro"/>
</dbReference>
<feature type="transmembrane region" description="Helical" evidence="14">
    <location>
        <begin position="1672"/>
        <end position="1691"/>
    </location>
</feature>
<evidence type="ECO:0000313" key="17">
    <source>
        <dbReference type="Proteomes" id="UP000653305"/>
    </source>
</evidence>
<dbReference type="Proteomes" id="UP000653305">
    <property type="component" value="Unassembled WGS sequence"/>
</dbReference>
<evidence type="ECO:0000256" key="13">
    <source>
        <dbReference type="ARBA" id="ARBA00047777"/>
    </source>
</evidence>
<dbReference type="Pfam" id="PF02364">
    <property type="entry name" value="Glucan_synthase"/>
    <property type="match status" value="2"/>
</dbReference>
<feature type="transmembrane region" description="Helical" evidence="14">
    <location>
        <begin position="1744"/>
        <end position="1764"/>
    </location>
</feature>
<evidence type="ECO:0000256" key="1">
    <source>
        <dbReference type="ARBA" id="ARBA00004651"/>
    </source>
</evidence>
<feature type="transmembrane region" description="Helical" evidence="14">
    <location>
        <begin position="1639"/>
        <end position="1660"/>
    </location>
</feature>
<comment type="similarity">
    <text evidence="2">Belongs to the glycosyltransferase 48 family.</text>
</comment>
<feature type="transmembrane region" description="Helical" evidence="14">
    <location>
        <begin position="382"/>
        <end position="399"/>
    </location>
</feature>
<feature type="transmembrane region" description="Helical" evidence="14">
    <location>
        <begin position="1536"/>
        <end position="1555"/>
    </location>
</feature>
<feature type="transmembrane region" description="Helical" evidence="14">
    <location>
        <begin position="1410"/>
        <end position="1432"/>
    </location>
</feature>
<dbReference type="InterPro" id="IPR058851">
    <property type="entry name" value="CALS1_helical"/>
</dbReference>
<dbReference type="InterPro" id="IPR023175">
    <property type="entry name" value="Vta1/CALS_N_sf"/>
</dbReference>
<evidence type="ECO:0000256" key="11">
    <source>
        <dbReference type="ARBA" id="ARBA00023316"/>
    </source>
</evidence>
<dbReference type="Pfam" id="PF14288">
    <property type="entry name" value="FKS1_dom1"/>
    <property type="match status" value="1"/>
</dbReference>
<comment type="catalytic activity">
    <reaction evidence="13">
        <text>[(1-&gt;3)-beta-D-glucosyl](n) + UDP-alpha-D-glucose = [(1-&gt;3)-beta-D-glucosyl](n+1) + UDP + H(+)</text>
        <dbReference type="Rhea" id="RHEA:21476"/>
        <dbReference type="Rhea" id="RHEA-COMP:11146"/>
        <dbReference type="Rhea" id="RHEA-COMP:14303"/>
        <dbReference type="ChEBI" id="CHEBI:15378"/>
        <dbReference type="ChEBI" id="CHEBI:37671"/>
        <dbReference type="ChEBI" id="CHEBI:58223"/>
        <dbReference type="ChEBI" id="CHEBI:58885"/>
        <dbReference type="EC" id="2.4.1.34"/>
    </reaction>
</comment>
<keyword evidence="11" id="KW-0961">Cell wall biogenesis/degradation</keyword>
<evidence type="ECO:0000256" key="12">
    <source>
        <dbReference type="ARBA" id="ARBA00032165"/>
    </source>
</evidence>
<feature type="transmembrane region" description="Helical" evidence="14">
    <location>
        <begin position="453"/>
        <end position="473"/>
    </location>
</feature>
<keyword evidence="7 14" id="KW-0812">Transmembrane</keyword>
<gene>
    <name evidence="16" type="ORF">PHJA_001466700</name>
</gene>
<evidence type="ECO:0000259" key="15">
    <source>
        <dbReference type="SMART" id="SM01205"/>
    </source>
</evidence>
<keyword evidence="4" id="KW-1003">Cell membrane</keyword>
<dbReference type="InterPro" id="IPR039431">
    <property type="entry name" value="Vta1/CALS_N"/>
</dbReference>
<dbReference type="GO" id="GO:0008360">
    <property type="term" value="P:regulation of cell shape"/>
    <property type="evidence" value="ECO:0007669"/>
    <property type="project" value="UniProtKB-KW"/>
</dbReference>
<sequence length="1795" mass="206864">MASAGNYDQSALTRRPSRSAATTTFSMEVFDNEVVPSSLQSSIAPILRVAAEIQNERPRVAYLCRFYAYEKTNRLDPNSTGRGVRQFKTSLHQRLERDNASTLAARVKKTDAREIESFYKQYYEHYVLALNKGEQADRAQLGKAYLTAGVLFEVLCAVNKTERVEEVAPEVKASVASLWNTASLTWPASFEQHRQKTGELDLLDWLRAMLPQGQQEVQQRKILYMGLYLLIWGEAANVRFMPECLCYIFHNMAYELHGLLAGNVSIVTGENIKPSYGGDDESFLRKVITPMYRVIEKEAKKGKNGKAPHSAWCNYDDLNEYFWSSDCFFLGWPMRDDGEFFRSIQDIPKGRRAPQRKAGKMGKSFFTETRTLWHTFRSFDRLWTFFILALQIMIIIAWSKVSVFDIFQKNVLYSLSSIFITAAFLRFLQSILDLILNFPGYLRWKFTDILRNILKIIVSLAWSIILPLCYVHQKNSFSFGNIRDVLAFVDKINGVPPLYLMAVAVYLLPNLLAAVFFIFPMLRRWIENSDWLIIRFLLWWSQPRIYVGRGMHESQFALIKYTLFWVLLLCSKFAFNYFMMIKPLVKPTQDIMGISHVDYAWHEFFPDAKHNYGAVVALWAPVYFMDTQIWYAIFSTFCGGFIGAFDRLGEIRTLGMLRSRFQSLPGAFNAFLVPSDKTRKRGYSLSKHLHEVNASRRSEAAKFAQLWNELKILMSIRPKPGIIFLREMDLLLVPYSSDPSLKLIQWPPFLLASKIPVALDMAAQFRSKDADLWKRICADEYMKCAVIECYESFKLVLNALIVGETEKRIIGIIIKEVESNVSKNTLLANFRLRSLPDLCKKFVELVEILKDRDPSKKDRVVLLLQDMLEVVTRDMMVNEIRELVELGQGSKDSGKQLFANIVFPPSNTAKWEEQIRRLYLLLTVKESAIDVPTNLEARRRITFFTNSLFMYMPHAPRVRKMLSFSVMTPYYSEETVYSKTDLEMENEDDEWTNFMERLNCKGSEIWENEENILQLRHWASLRGQTLCRTVRGMMYYRRALKLQAFLDMATEDEILEGYRTITEPSAADRKSQRSMYTQLEAVADMKFTYVATCQNYGNQKRSGDRRATDILNLMVNNPSLRVAYIDEVEEREGGKNQKVYYSVLVKAVDNLDQEIYRIKLPGQAKIGEGKPENQNHAIIFTRGEALQTIDMNQDNYLEEAFKMRNLLEEFNQDHGVRPPTILGVREHIFTGSVSSLAWFMSNQETSFVTIGQRVLARPLKVRFHYGHPDVFDRIFHITRGGISKASRGINLSEDIFAGFNSTLRRGNITHHEYIQVGKGRDVGLNQISLFEAKVACGNGEQTLSRDIYRLGHRFDFFRMLSCYYTTTGFYVSSMLVVLTVYAYLYGKLYLSLSGLEKTIVRYARSKGDDALTAVIASQSIVQLGILMTLPMVMEIGLERGFRTAAGDIIIMQLQLAAVFFTFSLGTKLHYFGRTVLHGGAKYRATGRGFVVRHEKFAENYRMYSRSHFTKALELMILLIVYHAYGKSSYSSSSYLILTFSMWFLVISWLFSPFLFNPSGFEWQKIVEDFEDWTKWISNRGGIGVPATKSWESWWDEEQEHLQYTGLSGSFWEIILSLRFFLYQYGIVYQLHVAQHDKSIVVYGLSWLVIVALMIILKIVSMGRKKFSADFQLMFRLLKLFMFIAFVVGLIISMKFLELTIGDIFASLLAFLPTGWALLQIGQACRPIVNALGIWGSVQALARGYEYLMGFAIFTPVAILAWFPFVSEFQTRLLFNQAFSRGLQIQRILSGGKKNK</sequence>
<feature type="transmembrane region" description="Helical" evidence="14">
    <location>
        <begin position="1362"/>
        <end position="1384"/>
    </location>
</feature>
<dbReference type="PANTHER" id="PTHR12741">
    <property type="entry name" value="LYST-INTERACTING PROTEIN LIP5 DOPAMINE RESPONSIVE PROTEIN DRG-1"/>
    <property type="match status" value="1"/>
</dbReference>
<evidence type="ECO:0000256" key="14">
    <source>
        <dbReference type="SAM" id="Phobius"/>
    </source>
</evidence>
<feature type="transmembrane region" description="Helical" evidence="14">
    <location>
        <begin position="1703"/>
        <end position="1723"/>
    </location>
</feature>
<name>A0A830C9W8_9LAMI</name>
<dbReference type="InterPro" id="IPR026899">
    <property type="entry name" value="FKS1-like_dom1"/>
</dbReference>
<dbReference type="Pfam" id="PF25968">
    <property type="entry name" value="CALS1"/>
    <property type="match status" value="1"/>
</dbReference>
<dbReference type="PANTHER" id="PTHR12741:SF106">
    <property type="entry name" value="CALLOSE SYNTHASE 5"/>
    <property type="match status" value="1"/>
</dbReference>
<comment type="subcellular location">
    <subcellularLocation>
        <location evidence="1">Cell membrane</location>
        <topology evidence="1">Multi-pass membrane protein</topology>
    </subcellularLocation>
</comment>
<evidence type="ECO:0000256" key="10">
    <source>
        <dbReference type="ARBA" id="ARBA00023136"/>
    </source>
</evidence>
<dbReference type="GO" id="GO:0006075">
    <property type="term" value="P:(1-&gt;3)-beta-D-glucan biosynthetic process"/>
    <property type="evidence" value="ECO:0007669"/>
    <property type="project" value="InterPro"/>
</dbReference>
<reference evidence="16" key="1">
    <citation type="submission" date="2020-07" db="EMBL/GenBank/DDBJ databases">
        <title>Ethylene signaling mediates host invasion by parasitic plants.</title>
        <authorList>
            <person name="Yoshida S."/>
        </authorList>
    </citation>
    <scope>NUCLEOTIDE SEQUENCE</scope>
    <source>
        <strain evidence="16">Okayama</strain>
    </source>
</reference>
<evidence type="ECO:0000256" key="4">
    <source>
        <dbReference type="ARBA" id="ARBA00022475"/>
    </source>
</evidence>
<evidence type="ECO:0000256" key="7">
    <source>
        <dbReference type="ARBA" id="ARBA00022692"/>
    </source>
</evidence>
<evidence type="ECO:0000256" key="3">
    <source>
        <dbReference type="ARBA" id="ARBA00012589"/>
    </source>
</evidence>
<dbReference type="InterPro" id="IPR003440">
    <property type="entry name" value="Glyco_trans_48_dom"/>
</dbReference>
<evidence type="ECO:0000256" key="9">
    <source>
        <dbReference type="ARBA" id="ARBA00022989"/>
    </source>
</evidence>
<keyword evidence="17" id="KW-1185">Reference proteome</keyword>
<evidence type="ECO:0000256" key="2">
    <source>
        <dbReference type="ARBA" id="ARBA00009040"/>
    </source>
</evidence>
<feature type="domain" description="1,3-beta-glucan synthase component FKS1-like" evidence="15">
    <location>
        <begin position="219"/>
        <end position="335"/>
    </location>
</feature>
<comment type="caution">
    <text evidence="16">The sequence shown here is derived from an EMBL/GenBank/DDBJ whole genome shotgun (WGS) entry which is preliminary data.</text>
</comment>
<dbReference type="Pfam" id="PF04652">
    <property type="entry name" value="Vta1"/>
    <property type="match status" value="1"/>
</dbReference>
<keyword evidence="6" id="KW-0808">Transferase</keyword>
<keyword evidence="8" id="KW-0133">Cell shape</keyword>